<dbReference type="GO" id="GO:0005615">
    <property type="term" value="C:extracellular space"/>
    <property type="evidence" value="ECO:0007669"/>
    <property type="project" value="TreeGrafter"/>
</dbReference>
<dbReference type="SMART" id="SM00554">
    <property type="entry name" value="FAS1"/>
    <property type="match status" value="2"/>
</dbReference>
<dbReference type="InterPro" id="IPR050904">
    <property type="entry name" value="Adhesion/Biosynth-related"/>
</dbReference>
<comment type="caution">
    <text evidence="3">The sequence shown here is derived from an EMBL/GenBank/DDBJ whole genome shotgun (WGS) entry which is preliminary data.</text>
</comment>
<dbReference type="Proteomes" id="UP000646827">
    <property type="component" value="Unassembled WGS sequence"/>
</dbReference>
<protein>
    <recommendedName>
        <fullName evidence="2">FAS1 domain-containing protein</fullName>
    </recommendedName>
</protein>
<name>A0A8H7S6Q6_9FUNG</name>
<evidence type="ECO:0000259" key="2">
    <source>
        <dbReference type="PROSITE" id="PS50213"/>
    </source>
</evidence>
<gene>
    <name evidence="3" type="ORF">INT45_001966</name>
</gene>
<evidence type="ECO:0000256" key="1">
    <source>
        <dbReference type="SAM" id="SignalP"/>
    </source>
</evidence>
<dbReference type="AlphaFoldDB" id="A0A8H7S6Q6"/>
<evidence type="ECO:0000313" key="3">
    <source>
        <dbReference type="EMBL" id="KAG2223832.1"/>
    </source>
</evidence>
<dbReference type="PROSITE" id="PS50213">
    <property type="entry name" value="FAS1"/>
    <property type="match status" value="2"/>
</dbReference>
<keyword evidence="4" id="KW-1185">Reference proteome</keyword>
<dbReference type="OrthoDB" id="286301at2759"/>
<dbReference type="PANTHER" id="PTHR10900">
    <property type="entry name" value="PERIOSTIN-RELATED"/>
    <property type="match status" value="1"/>
</dbReference>
<dbReference type="PANTHER" id="PTHR10900:SF77">
    <property type="entry name" value="FI19380P1"/>
    <property type="match status" value="1"/>
</dbReference>
<proteinExistence type="predicted"/>
<sequence>MLLSAVVMVFFVKATLFVVAQNNTILDALLNNGASTLHDIITNNPNHKSLVEYMTQPDASYTFFAPSDNAIQEAGLKNSQDNDYSDRFRYYIISNERLSQDEIHKEHRLRNSSFVPKQGKNHHTPLLIGTSPDGIWSYGEKGKIIQGDVQASNGVVHIIDHVLPVPGSAEHVLQAIPQTRDYANKLNSLNMSLQLFTHATVFAPTNDAIKRINELKQDLPTMALVLNHLVIDKSFDATSIKYSDKVVDNHGFGFNISHNAGTNSSINGIPVLMADQIFDDGLIHVTDGIVLRGGLDQPKADLPQPDTSNAMK</sequence>
<dbReference type="Gene3D" id="2.30.180.10">
    <property type="entry name" value="FAS1 domain"/>
    <property type="match status" value="2"/>
</dbReference>
<feature type="signal peptide" evidence="1">
    <location>
        <begin position="1"/>
        <end position="20"/>
    </location>
</feature>
<evidence type="ECO:0000313" key="4">
    <source>
        <dbReference type="Proteomes" id="UP000646827"/>
    </source>
</evidence>
<dbReference type="InterPro" id="IPR036378">
    <property type="entry name" value="FAS1_dom_sf"/>
</dbReference>
<dbReference type="Pfam" id="PF02469">
    <property type="entry name" value="Fasciclin"/>
    <property type="match status" value="2"/>
</dbReference>
<accession>A0A8H7S6Q6</accession>
<reference evidence="3 4" key="1">
    <citation type="submission" date="2020-12" db="EMBL/GenBank/DDBJ databases">
        <title>Metabolic potential, ecology and presence of endohyphal bacteria is reflected in genomic diversity of Mucoromycotina.</title>
        <authorList>
            <person name="Muszewska A."/>
            <person name="Okrasinska A."/>
            <person name="Steczkiewicz K."/>
            <person name="Drgas O."/>
            <person name="Orlowska M."/>
            <person name="Perlinska-Lenart U."/>
            <person name="Aleksandrzak-Piekarczyk T."/>
            <person name="Szatraj K."/>
            <person name="Zielenkiewicz U."/>
            <person name="Pilsyk S."/>
            <person name="Malc E."/>
            <person name="Mieczkowski P."/>
            <person name="Kruszewska J.S."/>
            <person name="Biernat P."/>
            <person name="Pawlowska J."/>
        </authorList>
    </citation>
    <scope>NUCLEOTIDE SEQUENCE [LARGE SCALE GENOMIC DNA]</scope>
    <source>
        <strain evidence="3 4">CBS 142.35</strain>
    </source>
</reference>
<organism evidence="3 4">
    <name type="scientific">Circinella minor</name>
    <dbReference type="NCBI Taxonomy" id="1195481"/>
    <lineage>
        <taxon>Eukaryota</taxon>
        <taxon>Fungi</taxon>
        <taxon>Fungi incertae sedis</taxon>
        <taxon>Mucoromycota</taxon>
        <taxon>Mucoromycotina</taxon>
        <taxon>Mucoromycetes</taxon>
        <taxon>Mucorales</taxon>
        <taxon>Lichtheimiaceae</taxon>
        <taxon>Circinella</taxon>
    </lineage>
</organism>
<feature type="chain" id="PRO_5034987101" description="FAS1 domain-containing protein" evidence="1">
    <location>
        <begin position="21"/>
        <end position="312"/>
    </location>
</feature>
<feature type="domain" description="FAS1" evidence="2">
    <location>
        <begin position="166"/>
        <end position="290"/>
    </location>
</feature>
<feature type="non-terminal residue" evidence="3">
    <location>
        <position position="1"/>
    </location>
</feature>
<dbReference type="EMBL" id="JAEPRB010000054">
    <property type="protein sequence ID" value="KAG2223832.1"/>
    <property type="molecule type" value="Genomic_DNA"/>
</dbReference>
<dbReference type="InterPro" id="IPR000782">
    <property type="entry name" value="FAS1_domain"/>
</dbReference>
<dbReference type="SUPFAM" id="SSF82153">
    <property type="entry name" value="FAS1 domain"/>
    <property type="match status" value="2"/>
</dbReference>
<feature type="domain" description="FAS1" evidence="2">
    <location>
        <begin position="21"/>
        <end position="163"/>
    </location>
</feature>
<keyword evidence="1" id="KW-0732">Signal</keyword>